<keyword evidence="3" id="KW-1185">Reference proteome</keyword>
<feature type="domain" description="DUF397" evidence="1">
    <location>
        <begin position="8"/>
        <end position="65"/>
    </location>
</feature>
<dbReference type="Pfam" id="PF04149">
    <property type="entry name" value="DUF397"/>
    <property type="match status" value="1"/>
</dbReference>
<evidence type="ECO:0000259" key="1">
    <source>
        <dbReference type="Pfam" id="PF04149"/>
    </source>
</evidence>
<protein>
    <submittedName>
        <fullName evidence="2">DUF397 domain-containing protein</fullName>
    </submittedName>
</protein>
<accession>A0ABV9RUH2</accession>
<organism evidence="2 3">
    <name type="scientific">Actinophytocola glycyrrhizae</name>
    <dbReference type="NCBI Taxonomy" id="2044873"/>
    <lineage>
        <taxon>Bacteria</taxon>
        <taxon>Bacillati</taxon>
        <taxon>Actinomycetota</taxon>
        <taxon>Actinomycetes</taxon>
        <taxon>Pseudonocardiales</taxon>
        <taxon>Pseudonocardiaceae</taxon>
    </lineage>
</organism>
<evidence type="ECO:0000313" key="2">
    <source>
        <dbReference type="EMBL" id="MFC4851931.1"/>
    </source>
</evidence>
<comment type="caution">
    <text evidence="2">The sequence shown here is derived from an EMBL/GenBank/DDBJ whole genome shotgun (WGS) entry which is preliminary data.</text>
</comment>
<gene>
    <name evidence="2" type="ORF">ACFPCV_00345</name>
</gene>
<evidence type="ECO:0000313" key="3">
    <source>
        <dbReference type="Proteomes" id="UP001595859"/>
    </source>
</evidence>
<sequence length="66" mass="6778">MRAVTLIWRKSSRSGGGSGNGGGGDCVEVAFGPRGPLMRDSKTGEHGRLLHASPAAFAALVTALKR</sequence>
<proteinExistence type="predicted"/>
<dbReference type="EMBL" id="JBHSIS010000002">
    <property type="protein sequence ID" value="MFC4851931.1"/>
    <property type="molecule type" value="Genomic_DNA"/>
</dbReference>
<dbReference type="RefSeq" id="WP_378053177.1">
    <property type="nucleotide sequence ID" value="NZ_JBHSIS010000002.1"/>
</dbReference>
<name>A0ABV9RUH2_9PSEU</name>
<dbReference type="Proteomes" id="UP001595859">
    <property type="component" value="Unassembled WGS sequence"/>
</dbReference>
<dbReference type="InterPro" id="IPR007278">
    <property type="entry name" value="DUF397"/>
</dbReference>
<reference evidence="3" key="1">
    <citation type="journal article" date="2019" name="Int. J. Syst. Evol. Microbiol.">
        <title>The Global Catalogue of Microorganisms (GCM) 10K type strain sequencing project: providing services to taxonomists for standard genome sequencing and annotation.</title>
        <authorList>
            <consortium name="The Broad Institute Genomics Platform"/>
            <consortium name="The Broad Institute Genome Sequencing Center for Infectious Disease"/>
            <person name="Wu L."/>
            <person name="Ma J."/>
        </authorList>
    </citation>
    <scope>NUCLEOTIDE SEQUENCE [LARGE SCALE GENOMIC DNA]</scope>
    <source>
        <strain evidence="3">ZS-22-S1</strain>
    </source>
</reference>